<reference evidence="1" key="1">
    <citation type="journal article" date="2014" name="Front. Microbiol.">
        <title>High frequency of phylogenetically diverse reductive dehalogenase-homologous genes in deep subseafloor sedimentary metagenomes.</title>
        <authorList>
            <person name="Kawai M."/>
            <person name="Futagami T."/>
            <person name="Toyoda A."/>
            <person name="Takaki Y."/>
            <person name="Nishi S."/>
            <person name="Hori S."/>
            <person name="Arai W."/>
            <person name="Tsubouchi T."/>
            <person name="Morono Y."/>
            <person name="Uchiyama I."/>
            <person name="Ito T."/>
            <person name="Fujiyama A."/>
            <person name="Inagaki F."/>
            <person name="Takami H."/>
        </authorList>
    </citation>
    <scope>NUCLEOTIDE SEQUENCE</scope>
    <source>
        <strain evidence="1">Expedition CK06-06</strain>
    </source>
</reference>
<evidence type="ECO:0008006" key="2">
    <source>
        <dbReference type="Google" id="ProtNLM"/>
    </source>
</evidence>
<comment type="caution">
    <text evidence="1">The sequence shown here is derived from an EMBL/GenBank/DDBJ whole genome shotgun (WGS) entry which is preliminary data.</text>
</comment>
<dbReference type="InterPro" id="IPR009620">
    <property type="entry name" value="UPF0236"/>
</dbReference>
<dbReference type="EMBL" id="BARW01002093">
    <property type="protein sequence ID" value="GAI67339.1"/>
    <property type="molecule type" value="Genomic_DNA"/>
</dbReference>
<organism evidence="1">
    <name type="scientific">marine sediment metagenome</name>
    <dbReference type="NCBI Taxonomy" id="412755"/>
    <lineage>
        <taxon>unclassified sequences</taxon>
        <taxon>metagenomes</taxon>
        <taxon>ecological metagenomes</taxon>
    </lineage>
</organism>
<dbReference type="AlphaFoldDB" id="X1SHR9"/>
<proteinExistence type="predicted"/>
<dbReference type="Pfam" id="PF06782">
    <property type="entry name" value="UPF0236"/>
    <property type="match status" value="1"/>
</dbReference>
<gene>
    <name evidence="1" type="ORF">S12H4_06087</name>
</gene>
<sequence length="211" mass="24553">MPHRKNQEKKLRQIENLNYPDKEAPDTAYLEADATYISLQNRGKKKKEKMEVKLGVGYTGKEARYSTGKSKRLKEKFTFIGIGKDFMEKLGLLAEERLSLSKVKKVIFGGDGDSWVTSGIKDYFSSATYILCLYHLYKKFKECLSKRKEEQKVIKDLLLSNQIDKGLLKIDQLIRSSYDQKDKDNLVKLYTYISRNRLGITNQFKLKDKEI</sequence>
<name>X1SHR9_9ZZZZ</name>
<feature type="non-terminal residue" evidence="1">
    <location>
        <position position="211"/>
    </location>
</feature>
<evidence type="ECO:0000313" key="1">
    <source>
        <dbReference type="EMBL" id="GAI67339.1"/>
    </source>
</evidence>
<protein>
    <recommendedName>
        <fullName evidence="2">Transposase IS204/IS1001/IS1096/IS1165 DDE domain-containing protein</fullName>
    </recommendedName>
</protein>
<accession>X1SHR9</accession>